<dbReference type="OrthoDB" id="372195at2759"/>
<evidence type="ECO:0000313" key="3">
    <source>
        <dbReference type="Proteomes" id="UP000243200"/>
    </source>
</evidence>
<gene>
    <name evidence="2" type="primary">PowCR01_080041700</name>
    <name evidence="2" type="ORF">POWCR01_080041700</name>
</gene>
<reference evidence="2 3" key="1">
    <citation type="submission" date="2016-06" db="EMBL/GenBank/DDBJ databases">
        <authorList>
            <consortium name="Pathogen Informatics"/>
        </authorList>
    </citation>
    <scope>NUCLEOTIDE SEQUENCE [LARGE SCALE GENOMIC DNA]</scope>
    <source>
        <strain evidence="2">PowCR01</strain>
    </source>
</reference>
<dbReference type="VEuPathDB" id="PlasmoDB:POWCR01_080041700"/>
<evidence type="ECO:0000256" key="1">
    <source>
        <dbReference type="SAM" id="MobiDB-lite"/>
    </source>
</evidence>
<feature type="compositionally biased region" description="Basic and acidic residues" evidence="1">
    <location>
        <begin position="1013"/>
        <end position="1024"/>
    </location>
</feature>
<protein>
    <submittedName>
        <fullName evidence="2">Uncharacterized protein</fullName>
    </submittedName>
</protein>
<organism evidence="2 3">
    <name type="scientific">Plasmodium ovale</name>
    <name type="common">malaria parasite P. ovale</name>
    <dbReference type="NCBI Taxonomy" id="36330"/>
    <lineage>
        <taxon>Eukaryota</taxon>
        <taxon>Sar</taxon>
        <taxon>Alveolata</taxon>
        <taxon>Apicomplexa</taxon>
        <taxon>Aconoidasida</taxon>
        <taxon>Haemosporida</taxon>
        <taxon>Plasmodiidae</taxon>
        <taxon>Plasmodium</taxon>
        <taxon>Plasmodium (Plasmodium)</taxon>
    </lineage>
</organism>
<dbReference type="EMBL" id="LT594512">
    <property type="protein sequence ID" value="SBT76918.1"/>
    <property type="molecule type" value="Genomic_DNA"/>
</dbReference>
<proteinExistence type="predicted"/>
<dbReference type="VEuPathDB" id="PlasmoDB:PocGH01_08043400"/>
<evidence type="ECO:0000313" key="2">
    <source>
        <dbReference type="EMBL" id="SBT76918.1"/>
    </source>
</evidence>
<dbReference type="Proteomes" id="UP000243200">
    <property type="component" value="Chromosome 8"/>
</dbReference>
<name>A0A1C3KS54_PLAOA</name>
<sequence length="1373" mass="164783">MPKHLSPFESLLAHYMLKQLVSLFFVGSTTNYSIEVCLCKELTVSNLFYTKCISFCTLERDKGLFNFFTRFILGEKQKRENIHVEHDEGHSDVSFYKWNIFLLKILHFYYNKHRKTRKGRENNEGKNWQEKRKKENFFFHFSQYIISLFHHENETIKRKDKLLFLFLFFFFITRYDVPPKRSCKTGKGPLISGKNEKASPCSYKGGSDTRRGGEVCGDCYSRGNLAELFEEGVRKRFSRINKGAVRKLLGNHLYHVHLFDENSGNGKKVLLLCKKALFCLNQICLNYLKYTKNEWSDKTHLASYPDEIFKSTRLLNLSKGHYQMFLRLSHHVTNMERNYTPYPFLVLLRGYKCRKKTFSFSQGMFRRFYFCRKKNCHSPFIKRYLLLFYHTFFHNHKKGMSIYDVQNREHIDKEEGANGLVAHSLYTLPRWKTQKSFEKKKKKNILFTATCVCISLMYNNSYYNLYYFFILLLRKRRSLNLFRKVNYFVDELVKMDAKCQYQWNVKNMLFYFYIHMYHKRKEHHKKKCREVVNCMNSSLRFAPSRGILPSNVDVLDAREFLAMKNRSKKVVIFNEKKVNQKGRIIKQKMCARKNSVSNCQLRVKYNALNYDYARGKPKKEKKKRIAWSSQLLEYIHTNFDFFLKILECKSYNYMAASHIFTFYNSFVHLFDHPLHMSLRGNTTLHILLEEKYRALLHKNIYYYAFHNSLLSIYVQKVYRVLLSLLRDHFYILFKKNMYTYNLDLLFHGKKCNGKGEKIPKGEYIRENYKMFTTSYGCHYNIMYTNFCNYNEKNSFHNYKCVNCCKKYINKKVMMKGYDDTVCTFCCNINRGNKLFYSDNNAPNTCISHNSIDYTSNSLYKLIRHESKKNGENYTHISVNRTEENSPHDEITRNNCVHVKCTYVEFYLFEKKKKKKKKNYEQDRNILPFLLYKKVKDKMTNYKSSLLEMVTLLNRFYSEKYYVHFYANCVRNILYCVCNCSFFSLELFYNFIVPLFLRESKYLNGQVAKRQVAKRQDGQTGEEHAHRRRKQKGQRAMATALRNFDGYFTKELKHFKEYCALFKCTHGGENVLTRSCNHLKKFSLCVNKMHLKCKMERKNEGGKGKKWITTYFHIFSINTNNPDIHTNLLSAYKKMQKKKMNAVAKGKGKKKVLIRNYHCIFFKCIINVIHEHSLHIYHMLTNYAFMEKENLIHATNCYIDICASHNHNHNHNHYHNHYHNHFNDVQASRKEDGSKRYPRNARLRNTTNGAAKYITKNNTFNGMKGKTQYGVEKNDELCKFELNLKERLNFVYKIYQDILHFFKMMKKSHFTIFYFMRNCAHASKKKRKNIFFLKFLFSINFLIFLCEHRYIFYLLKEIYRVLKCVFSNRFYLSY</sequence>
<accession>A0A1C3KS54</accession>
<feature type="region of interest" description="Disordered" evidence="1">
    <location>
        <begin position="1012"/>
        <end position="1032"/>
    </location>
</feature>